<dbReference type="EMBL" id="CAXDID020000202">
    <property type="protein sequence ID" value="CAL6054625.1"/>
    <property type="molecule type" value="Genomic_DNA"/>
</dbReference>
<reference evidence="2" key="1">
    <citation type="submission" date="2023-06" db="EMBL/GenBank/DDBJ databases">
        <authorList>
            <person name="Kurt Z."/>
        </authorList>
    </citation>
    <scope>NUCLEOTIDE SEQUENCE</scope>
</reference>
<dbReference type="AlphaFoldDB" id="A0AA86TN33"/>
<evidence type="ECO:0000313" key="4">
    <source>
        <dbReference type="EMBL" id="CAL6054625.1"/>
    </source>
</evidence>
<dbReference type="EMBL" id="CAXDID020000287">
    <property type="protein sequence ID" value="CAL6070843.1"/>
    <property type="molecule type" value="Genomic_DNA"/>
</dbReference>
<accession>A0AA86TN33</accession>
<proteinExistence type="predicted"/>
<reference evidence="4 6" key="2">
    <citation type="submission" date="2024-07" db="EMBL/GenBank/DDBJ databases">
        <authorList>
            <person name="Akdeniz Z."/>
        </authorList>
    </citation>
    <scope>NUCLEOTIDE SEQUENCE [LARGE SCALE GENOMIC DNA]</scope>
</reference>
<dbReference type="EMBL" id="CATOUU010000759">
    <property type="protein sequence ID" value="CAI9946257.1"/>
    <property type="molecule type" value="Genomic_DNA"/>
</dbReference>
<protein>
    <submittedName>
        <fullName evidence="4">Hypothetical_protein</fullName>
    </submittedName>
</protein>
<evidence type="ECO:0000313" key="2">
    <source>
        <dbReference type="EMBL" id="CAI9920712.1"/>
    </source>
</evidence>
<dbReference type="Proteomes" id="UP001642409">
    <property type="component" value="Unassembled WGS sequence"/>
</dbReference>
<feature type="compositionally biased region" description="Polar residues" evidence="1">
    <location>
        <begin position="8"/>
        <end position="20"/>
    </location>
</feature>
<name>A0AA86TN33_9EUKA</name>
<comment type="caution">
    <text evidence="2">The sequence shown here is derived from an EMBL/GenBank/DDBJ whole genome shotgun (WGS) entry which is preliminary data.</text>
</comment>
<evidence type="ECO:0000313" key="5">
    <source>
        <dbReference type="EMBL" id="CAL6070843.1"/>
    </source>
</evidence>
<organism evidence="2">
    <name type="scientific">Hexamita inflata</name>
    <dbReference type="NCBI Taxonomy" id="28002"/>
    <lineage>
        <taxon>Eukaryota</taxon>
        <taxon>Metamonada</taxon>
        <taxon>Diplomonadida</taxon>
        <taxon>Hexamitidae</taxon>
        <taxon>Hexamitinae</taxon>
        <taxon>Hexamita</taxon>
    </lineage>
</organism>
<keyword evidence="6" id="KW-1185">Reference proteome</keyword>
<dbReference type="EMBL" id="CATOUU010000202">
    <property type="protein sequence ID" value="CAI9920712.1"/>
    <property type="molecule type" value="Genomic_DNA"/>
</dbReference>
<evidence type="ECO:0000256" key="1">
    <source>
        <dbReference type="SAM" id="MobiDB-lite"/>
    </source>
</evidence>
<feature type="region of interest" description="Disordered" evidence="1">
    <location>
        <begin position="1"/>
        <end position="56"/>
    </location>
</feature>
<evidence type="ECO:0000313" key="6">
    <source>
        <dbReference type="Proteomes" id="UP001642409"/>
    </source>
</evidence>
<gene>
    <name evidence="3" type="ORF">HINF_LOCUS33902</name>
    <name evidence="4" type="ORF">HINF_LOCUS46158</name>
    <name evidence="5" type="ORF">HINF_LOCUS54860</name>
    <name evidence="2" type="ORF">HINF_LOCUS8357</name>
</gene>
<sequence length="115" mass="13967">MVKMNIKRQLTQNRKPSLSQRKPRRRSSKWNIRNSLSNKKKLRKISTRLNPRKQPINHWNKSTRVNILRTRFFAPFFLRQPGVEPVTLRPEPQRHNRSAKQPYQNLYQMKSDLHI</sequence>
<evidence type="ECO:0000313" key="3">
    <source>
        <dbReference type="EMBL" id="CAI9946257.1"/>
    </source>
</evidence>